<dbReference type="Proteomes" id="UP000199256">
    <property type="component" value="Unassembled WGS sequence"/>
</dbReference>
<dbReference type="OrthoDB" id="5792496at2"/>
<dbReference type="GO" id="GO:0016746">
    <property type="term" value="F:acyltransferase activity"/>
    <property type="evidence" value="ECO:0007669"/>
    <property type="project" value="InterPro"/>
</dbReference>
<dbReference type="SUPFAM" id="SSF53901">
    <property type="entry name" value="Thiolase-like"/>
    <property type="match status" value="1"/>
</dbReference>
<dbReference type="RefSeq" id="WP_090251821.1">
    <property type="nucleotide sequence ID" value="NZ_FOAA01000004.1"/>
</dbReference>
<dbReference type="AlphaFoldDB" id="A0A1H7J4C8"/>
<evidence type="ECO:0000313" key="3">
    <source>
        <dbReference type="Proteomes" id="UP000199256"/>
    </source>
</evidence>
<dbReference type="InterPro" id="IPR016039">
    <property type="entry name" value="Thiolase-like"/>
</dbReference>
<protein>
    <submittedName>
        <fullName evidence="2">Uncharacterized protein</fullName>
    </submittedName>
</protein>
<dbReference type="STRING" id="1396821.SAMN05444515_10486"/>
<feature type="compositionally biased region" description="Pro residues" evidence="1">
    <location>
        <begin position="278"/>
        <end position="293"/>
    </location>
</feature>
<gene>
    <name evidence="2" type="ORF">SAMN05444515_10486</name>
</gene>
<proteinExistence type="predicted"/>
<evidence type="ECO:0000256" key="1">
    <source>
        <dbReference type="SAM" id="MobiDB-lite"/>
    </source>
</evidence>
<dbReference type="EMBL" id="FOAA01000004">
    <property type="protein sequence ID" value="SEK69601.1"/>
    <property type="molecule type" value="Genomic_DNA"/>
</dbReference>
<feature type="region of interest" description="Disordered" evidence="1">
    <location>
        <begin position="273"/>
        <end position="294"/>
    </location>
</feature>
<sequence>MTLVLDPAHMGLCTAAGNDPLALWAAASTPLGMEQRLTHTAALASPEGCHQVLRGVPSMNTSQDSVTRMRALLRGALRHPLPAQALVLWPYHPTSGERARPHPEAFWGWMAEAGLRHPEARWQPVCVDGSDITLLDQARDALSCHPDRTLFLGGVDSLLHPESLLSLVDCQVPLAWDNEDGLVPGEAAVFLPMRDNGRGIHVLGWDSCPEPTPGCGAPDEHPALPQALDSALGQAGLKPSDLDGIVLPPGSGPQGDRAWWSCQARLWPLRADIQEGSPLPPAPDNDPLPPESMTPPTLNSGVATGHAGAVQWLLQLALASIWMRHTRFMVRSGAGPRIATTAVLDCPLGDERGAVILGDETGQDACGQGMPVPPSPQ</sequence>
<accession>A0A1H7J4C8</accession>
<name>A0A1H7J4C8_9GAMM</name>
<reference evidence="3" key="1">
    <citation type="submission" date="2016-10" db="EMBL/GenBank/DDBJ databases">
        <authorList>
            <person name="Varghese N."/>
            <person name="Submissions S."/>
        </authorList>
    </citation>
    <scope>NUCLEOTIDE SEQUENCE [LARGE SCALE GENOMIC DNA]</scope>
    <source>
        <strain evidence="3">DSM 241</strain>
    </source>
</reference>
<evidence type="ECO:0000313" key="2">
    <source>
        <dbReference type="EMBL" id="SEK69601.1"/>
    </source>
</evidence>
<keyword evidence="3" id="KW-1185">Reference proteome</keyword>
<organism evidence="2 3">
    <name type="scientific">Ectothiorhodospira marina</name>
    <dbReference type="NCBI Taxonomy" id="1396821"/>
    <lineage>
        <taxon>Bacteria</taxon>
        <taxon>Pseudomonadati</taxon>
        <taxon>Pseudomonadota</taxon>
        <taxon>Gammaproteobacteria</taxon>
        <taxon>Chromatiales</taxon>
        <taxon>Ectothiorhodospiraceae</taxon>
        <taxon>Ectothiorhodospira</taxon>
    </lineage>
</organism>